<evidence type="ECO:0000256" key="3">
    <source>
        <dbReference type="ARBA" id="ARBA00022679"/>
    </source>
</evidence>
<evidence type="ECO:0000256" key="8">
    <source>
        <dbReference type="ARBA" id="ARBA00022759"/>
    </source>
</evidence>
<dbReference type="InterPro" id="IPR001584">
    <property type="entry name" value="Integrase_cat-core"/>
</dbReference>
<keyword evidence="7" id="KW-0064">Aspartyl protease</keyword>
<keyword evidence="5" id="KW-0540">Nuclease</keyword>
<keyword evidence="12" id="KW-0695">RNA-directed DNA polymerase</keyword>
<dbReference type="Pfam" id="PF17921">
    <property type="entry name" value="Integrase_H2C2"/>
    <property type="match status" value="1"/>
</dbReference>
<dbReference type="InterPro" id="IPR005162">
    <property type="entry name" value="Retrotrans_gag_dom"/>
</dbReference>
<dbReference type="SUPFAM" id="SSF50630">
    <property type="entry name" value="Acid proteases"/>
    <property type="match status" value="1"/>
</dbReference>
<dbReference type="InterPro" id="IPR016197">
    <property type="entry name" value="Chromo-like_dom_sf"/>
</dbReference>
<evidence type="ECO:0000256" key="7">
    <source>
        <dbReference type="ARBA" id="ARBA00022750"/>
    </source>
</evidence>
<dbReference type="Gene3D" id="3.30.70.270">
    <property type="match status" value="1"/>
</dbReference>
<evidence type="ECO:0000259" key="17">
    <source>
        <dbReference type="PROSITE" id="PS50994"/>
    </source>
</evidence>
<dbReference type="InterPro" id="IPR043502">
    <property type="entry name" value="DNA/RNA_pol_sf"/>
</dbReference>
<dbReference type="GO" id="GO:0004190">
    <property type="term" value="F:aspartic-type endopeptidase activity"/>
    <property type="evidence" value="ECO:0007669"/>
    <property type="project" value="UniProtKB-KW"/>
</dbReference>
<dbReference type="PANTHER" id="PTHR37984">
    <property type="entry name" value="PROTEIN CBG26694"/>
    <property type="match status" value="1"/>
</dbReference>
<dbReference type="CDD" id="cd00303">
    <property type="entry name" value="retropepsin_like"/>
    <property type="match status" value="1"/>
</dbReference>
<keyword evidence="6" id="KW-0479">Metal-binding</keyword>
<evidence type="ECO:0000256" key="10">
    <source>
        <dbReference type="ARBA" id="ARBA00022842"/>
    </source>
</evidence>
<dbReference type="PROSITE" id="PS50994">
    <property type="entry name" value="INTEGRASE"/>
    <property type="match status" value="1"/>
</dbReference>
<evidence type="ECO:0000256" key="16">
    <source>
        <dbReference type="SAM" id="MobiDB-lite"/>
    </source>
</evidence>
<feature type="region of interest" description="Disordered" evidence="16">
    <location>
        <begin position="19"/>
        <end position="42"/>
    </location>
</feature>
<dbReference type="EMBL" id="JACGWJ010000008">
    <property type="protein sequence ID" value="KAL0404877.1"/>
    <property type="molecule type" value="Genomic_DNA"/>
</dbReference>
<dbReference type="InterPro" id="IPR043128">
    <property type="entry name" value="Rev_trsase/Diguanyl_cyclase"/>
</dbReference>
<dbReference type="CDD" id="cd09274">
    <property type="entry name" value="RNase_HI_RT_Ty3"/>
    <property type="match status" value="1"/>
</dbReference>
<dbReference type="GO" id="GO:0003677">
    <property type="term" value="F:DNA binding"/>
    <property type="evidence" value="ECO:0007669"/>
    <property type="project" value="UniProtKB-KW"/>
</dbReference>
<keyword evidence="9" id="KW-0378">Hydrolase</keyword>
<keyword evidence="15" id="KW-0233">DNA recombination</keyword>
<dbReference type="Pfam" id="PF17917">
    <property type="entry name" value="RT_RNaseH"/>
    <property type="match status" value="1"/>
</dbReference>
<dbReference type="InterPro" id="IPR021109">
    <property type="entry name" value="Peptidase_aspartic_dom_sf"/>
</dbReference>
<dbReference type="GO" id="GO:0003964">
    <property type="term" value="F:RNA-directed DNA polymerase activity"/>
    <property type="evidence" value="ECO:0007669"/>
    <property type="project" value="UniProtKB-KW"/>
</dbReference>
<evidence type="ECO:0000256" key="14">
    <source>
        <dbReference type="ARBA" id="ARBA00023125"/>
    </source>
</evidence>
<keyword evidence="11" id="KW-0229">DNA integration</keyword>
<keyword evidence="14" id="KW-0238">DNA-binding</keyword>
<feature type="compositionally biased region" description="Low complexity" evidence="16">
    <location>
        <begin position="353"/>
        <end position="368"/>
    </location>
</feature>
<reference evidence="18" key="1">
    <citation type="submission" date="2020-06" db="EMBL/GenBank/DDBJ databases">
        <authorList>
            <person name="Li T."/>
            <person name="Hu X."/>
            <person name="Zhang T."/>
            <person name="Song X."/>
            <person name="Zhang H."/>
            <person name="Dai N."/>
            <person name="Sheng W."/>
            <person name="Hou X."/>
            <person name="Wei L."/>
        </authorList>
    </citation>
    <scope>NUCLEOTIDE SEQUENCE</scope>
    <source>
        <strain evidence="18">G02</strain>
        <tissue evidence="18">Leaf</tissue>
    </source>
</reference>
<dbReference type="GO" id="GO:0003887">
    <property type="term" value="F:DNA-directed DNA polymerase activity"/>
    <property type="evidence" value="ECO:0007669"/>
    <property type="project" value="UniProtKB-KW"/>
</dbReference>
<dbReference type="GO" id="GO:0004519">
    <property type="term" value="F:endonuclease activity"/>
    <property type="evidence" value="ECO:0007669"/>
    <property type="project" value="UniProtKB-KW"/>
</dbReference>
<keyword evidence="4" id="KW-0548">Nucleotidyltransferase</keyword>
<evidence type="ECO:0000256" key="11">
    <source>
        <dbReference type="ARBA" id="ARBA00022908"/>
    </source>
</evidence>
<keyword evidence="8" id="KW-0255">Endonuclease</keyword>
<sequence length="1369" mass="155451">MCLMFKLFNLYRMASQSARADPVASREESGESVEGSVAPASVGGVDVGREGVGADAPHPPGGAPVAGLPPEYAQIFQMAFQAQAQAQAQLLAQAHAPAPAPAPAVPTIDRNYERIRKMGATEFEGTLDPEIAERWWEKVEDVMNLISCTPENRLKYVVSLFVGNALIWWRSVKRGYEPGEITWAEFQREFDDKYRPKMYRDKKRMEFLNLVQGDDQTVAEYELRFAALAKYAPEAVATQEDRCYRFEQGLRPEIKKGLAVRITNFKTLVESAVRMEEAVIEEKKRMEEKRKSMYTVGESSKSIKRGTGRSFSVGSGNFSRGGPGFRGSSGPRFGGPMGFNRGSIDRSSSFMPSVGSASGSQSQSSVGSSGRGSERGRGRGRGRGTGSRDNDQAIGGGMRGPGAQITQGQTQARIYNMTREEAPASNDVISGMTLIFDVEAYVLIDPGSTHSYISSELASKIPGENSPLGYNLMVYLPVGGSVVVNSVRKGSLVRIGDVNLPVDLIVMDLKEFDVILGMDWLTQHRAVIDCYKKEVMIESFGESRVVFVGDRQVVPVCVISALEARRLMLEGCEAYLAHVIDSKKVNPTLEEIPVVRDFREVFPDDLPGLPPHREVDFAIETLPGVSPISIAPYRMAPVELQELKKQLEELLEKGFIQPSISPWGAPVLFVKKKDGSMRLCVDYRQLNRVTVKNKYPLPRIDDLLDQLKGATTFSKIDLRSGYWQLRIAEKDIPKTAFRTRYGHYEFLVMPFGLTNAPAAFMALMNRTFQEYLDRFVIVFIDDILVVFLGHVISGDGVMPDPSKNGKVIAYASRQLRPHELNYPTHDLELAAIVHALKIWRHYLYGEKFQIFTDHKSLKYILTQKELNLRQRRWIELLKDYDCTIDFHPGKANVVADALSRKSSSTLANLGSHNQTLLLEMRSLNTTLEVDQVAGLLAALQLKPDFVDEIKEAQTRDHFLLRMLERMKQDGLREEILQEAHNAPYAMHPGMVKMYRNLRPYYWWQTMKKDVAEFVAKCMTCQQVKAEHQAPAGKLRPLSIPEWKWEKITMDFVVGLPHTFRKHDAIWVIVDRLTKSAHFLSIRQDRDPRFTSRFWGSLQKALGTKLHFSTAFHPQTDGQSERTIQTLEDMMRACTMEFKGNWDDHLPLMEFAYNNSFHSSIGMAPYEALYGRRCRSPVCWDIEGLRQLEGPELIQETVEKIQTVKKCLKAAQDRQKSYVDKHRREMEYEVGDKVFLKVSPWKGILRFGRQGKLSPRYIGPYEIIERIGPLAYRLALPMELSQIHDVFHVSMLRRYRSDPSHVIHEPEIEISEELAYVEEPTEILDRSIRKLRNKEIPMVKVRWTHHSPREATWEVEAHMKENIRIYSINE</sequence>
<feature type="domain" description="Integrase catalytic" evidence="17">
    <location>
        <begin position="1080"/>
        <end position="1172"/>
    </location>
</feature>
<dbReference type="Gene3D" id="2.40.70.10">
    <property type="entry name" value="Acid Proteases"/>
    <property type="match status" value="1"/>
</dbReference>
<evidence type="ECO:0000256" key="4">
    <source>
        <dbReference type="ARBA" id="ARBA00022695"/>
    </source>
</evidence>
<dbReference type="Gene3D" id="3.30.420.10">
    <property type="entry name" value="Ribonuclease H-like superfamily/Ribonuclease H"/>
    <property type="match status" value="1"/>
</dbReference>
<evidence type="ECO:0000256" key="9">
    <source>
        <dbReference type="ARBA" id="ARBA00022801"/>
    </source>
</evidence>
<dbReference type="InterPro" id="IPR056924">
    <property type="entry name" value="SH3_Tf2-1"/>
</dbReference>
<dbReference type="SUPFAM" id="SSF56672">
    <property type="entry name" value="DNA/RNA polymerases"/>
    <property type="match status" value="1"/>
</dbReference>
<dbReference type="SUPFAM" id="SSF53098">
    <property type="entry name" value="Ribonuclease H-like"/>
    <property type="match status" value="1"/>
</dbReference>
<dbReference type="Gene3D" id="1.10.340.70">
    <property type="match status" value="1"/>
</dbReference>
<dbReference type="GO" id="GO:0046872">
    <property type="term" value="F:metal ion binding"/>
    <property type="evidence" value="ECO:0007669"/>
    <property type="project" value="UniProtKB-KW"/>
</dbReference>
<feature type="compositionally biased region" description="Gly residues" evidence="16">
    <location>
        <begin position="319"/>
        <end position="337"/>
    </location>
</feature>
<dbReference type="Pfam" id="PF24626">
    <property type="entry name" value="SH3_Tf2-1"/>
    <property type="match status" value="1"/>
</dbReference>
<dbReference type="Pfam" id="PF03732">
    <property type="entry name" value="Retrotrans_gag"/>
    <property type="match status" value="1"/>
</dbReference>
<keyword evidence="10" id="KW-0460">Magnesium</keyword>
<dbReference type="GO" id="GO:0006508">
    <property type="term" value="P:proteolysis"/>
    <property type="evidence" value="ECO:0007669"/>
    <property type="project" value="UniProtKB-KW"/>
</dbReference>
<comment type="caution">
    <text evidence="18">The sequence shown here is derived from an EMBL/GenBank/DDBJ whole genome shotgun (WGS) entry which is preliminary data.</text>
</comment>
<dbReference type="InterPro" id="IPR050951">
    <property type="entry name" value="Retrovirus_Pol_polyprotein"/>
</dbReference>
<evidence type="ECO:0000256" key="12">
    <source>
        <dbReference type="ARBA" id="ARBA00022918"/>
    </source>
</evidence>
<dbReference type="CDD" id="cd01647">
    <property type="entry name" value="RT_LTR"/>
    <property type="match status" value="1"/>
</dbReference>
<feature type="region of interest" description="Disordered" evidence="16">
    <location>
        <begin position="286"/>
        <end position="407"/>
    </location>
</feature>
<dbReference type="InterPro" id="IPR041588">
    <property type="entry name" value="Integrase_H2C2"/>
</dbReference>
<dbReference type="InterPro" id="IPR000477">
    <property type="entry name" value="RT_dom"/>
</dbReference>
<organism evidence="18">
    <name type="scientific">Sesamum radiatum</name>
    <name type="common">Black benniseed</name>
    <dbReference type="NCBI Taxonomy" id="300843"/>
    <lineage>
        <taxon>Eukaryota</taxon>
        <taxon>Viridiplantae</taxon>
        <taxon>Streptophyta</taxon>
        <taxon>Embryophyta</taxon>
        <taxon>Tracheophyta</taxon>
        <taxon>Spermatophyta</taxon>
        <taxon>Magnoliopsida</taxon>
        <taxon>eudicotyledons</taxon>
        <taxon>Gunneridae</taxon>
        <taxon>Pentapetalae</taxon>
        <taxon>asterids</taxon>
        <taxon>lamiids</taxon>
        <taxon>Lamiales</taxon>
        <taxon>Pedaliaceae</taxon>
        <taxon>Sesamum</taxon>
    </lineage>
</organism>
<name>A0AAW2TJX5_SESRA</name>
<dbReference type="EC" id="2.7.7.49" evidence="1"/>
<dbReference type="Gene3D" id="3.10.10.10">
    <property type="entry name" value="HIV Type 1 Reverse Transcriptase, subunit A, domain 1"/>
    <property type="match status" value="1"/>
</dbReference>
<evidence type="ECO:0000256" key="5">
    <source>
        <dbReference type="ARBA" id="ARBA00022722"/>
    </source>
</evidence>
<keyword evidence="3" id="KW-0808">Transferase</keyword>
<evidence type="ECO:0000256" key="1">
    <source>
        <dbReference type="ARBA" id="ARBA00012493"/>
    </source>
</evidence>
<protein>
    <recommendedName>
        <fullName evidence="1">RNA-directed DNA polymerase</fullName>
        <ecNumber evidence="1">2.7.7.49</ecNumber>
    </recommendedName>
</protein>
<dbReference type="GO" id="GO:0006310">
    <property type="term" value="P:DNA recombination"/>
    <property type="evidence" value="ECO:0007669"/>
    <property type="project" value="UniProtKB-KW"/>
</dbReference>
<dbReference type="FunFam" id="3.10.10.10:FF:000007">
    <property type="entry name" value="Retrovirus-related Pol polyprotein from transposon 17.6-like Protein"/>
    <property type="match status" value="1"/>
</dbReference>
<dbReference type="InterPro" id="IPR041373">
    <property type="entry name" value="RT_RNaseH"/>
</dbReference>
<proteinExistence type="predicted"/>
<dbReference type="Pfam" id="PF08284">
    <property type="entry name" value="RVP_2"/>
    <property type="match status" value="1"/>
</dbReference>
<evidence type="ECO:0000256" key="2">
    <source>
        <dbReference type="ARBA" id="ARBA00022670"/>
    </source>
</evidence>
<dbReference type="InterPro" id="IPR012337">
    <property type="entry name" value="RNaseH-like_sf"/>
</dbReference>
<reference evidence="18" key="2">
    <citation type="journal article" date="2024" name="Plant">
        <title>Genomic evolution and insights into agronomic trait innovations of Sesamum species.</title>
        <authorList>
            <person name="Miao H."/>
            <person name="Wang L."/>
            <person name="Qu L."/>
            <person name="Liu H."/>
            <person name="Sun Y."/>
            <person name="Le M."/>
            <person name="Wang Q."/>
            <person name="Wei S."/>
            <person name="Zheng Y."/>
            <person name="Lin W."/>
            <person name="Duan Y."/>
            <person name="Cao H."/>
            <person name="Xiong S."/>
            <person name="Wang X."/>
            <person name="Wei L."/>
            <person name="Li C."/>
            <person name="Ma Q."/>
            <person name="Ju M."/>
            <person name="Zhao R."/>
            <person name="Li G."/>
            <person name="Mu C."/>
            <person name="Tian Q."/>
            <person name="Mei H."/>
            <person name="Zhang T."/>
            <person name="Gao T."/>
            <person name="Zhang H."/>
        </authorList>
    </citation>
    <scope>NUCLEOTIDE SEQUENCE</scope>
    <source>
        <strain evidence="18">G02</strain>
    </source>
</reference>
<dbReference type="SUPFAM" id="SSF54160">
    <property type="entry name" value="Chromo domain-like"/>
    <property type="match status" value="1"/>
</dbReference>
<evidence type="ECO:0000256" key="13">
    <source>
        <dbReference type="ARBA" id="ARBA00022932"/>
    </source>
</evidence>
<evidence type="ECO:0000313" key="18">
    <source>
        <dbReference type="EMBL" id="KAL0404877.1"/>
    </source>
</evidence>
<keyword evidence="2" id="KW-0645">Protease</keyword>
<dbReference type="Pfam" id="PF00078">
    <property type="entry name" value="RVT_1"/>
    <property type="match status" value="1"/>
</dbReference>
<dbReference type="PANTHER" id="PTHR37984:SF5">
    <property type="entry name" value="PROTEIN NYNRIN-LIKE"/>
    <property type="match status" value="1"/>
</dbReference>
<gene>
    <name evidence="18" type="ORF">Sradi_2128500</name>
</gene>
<evidence type="ECO:0000256" key="15">
    <source>
        <dbReference type="ARBA" id="ARBA00023172"/>
    </source>
</evidence>
<evidence type="ECO:0000256" key="6">
    <source>
        <dbReference type="ARBA" id="ARBA00022723"/>
    </source>
</evidence>
<accession>A0AAW2TJX5</accession>
<dbReference type="GO" id="GO:0015074">
    <property type="term" value="P:DNA integration"/>
    <property type="evidence" value="ECO:0007669"/>
    <property type="project" value="UniProtKB-KW"/>
</dbReference>
<keyword evidence="13" id="KW-0239">DNA-directed DNA polymerase</keyword>
<dbReference type="InterPro" id="IPR036397">
    <property type="entry name" value="RNaseH_sf"/>
</dbReference>